<name>A0ABU4HI98_9ACTN</name>
<reference evidence="2" key="1">
    <citation type="submission" date="2023-07" db="EMBL/GenBank/DDBJ databases">
        <title>Conexibacter stalactiti sp. nov., isolated from stalactites in a lava cave and emended description of the genus Conexibacter.</title>
        <authorList>
            <person name="Lee S.D."/>
        </authorList>
    </citation>
    <scope>NUCLEOTIDE SEQUENCE [LARGE SCALE GENOMIC DNA]</scope>
    <source>
        <strain evidence="2">KCTC 39840</strain>
    </source>
</reference>
<protein>
    <submittedName>
        <fullName evidence="1">Uncharacterized protein</fullName>
    </submittedName>
</protein>
<evidence type="ECO:0000313" key="2">
    <source>
        <dbReference type="Proteomes" id="UP001284601"/>
    </source>
</evidence>
<keyword evidence="2" id="KW-1185">Reference proteome</keyword>
<dbReference type="EMBL" id="JAWSTH010000002">
    <property type="protein sequence ID" value="MDW5593028.1"/>
    <property type="molecule type" value="Genomic_DNA"/>
</dbReference>
<evidence type="ECO:0000313" key="1">
    <source>
        <dbReference type="EMBL" id="MDW5593028.1"/>
    </source>
</evidence>
<reference evidence="1 2" key="2">
    <citation type="submission" date="2023-10" db="EMBL/GenBank/DDBJ databases">
        <authorList>
            <person name="Han X.F."/>
        </authorList>
    </citation>
    <scope>NUCLEOTIDE SEQUENCE [LARGE SCALE GENOMIC DNA]</scope>
    <source>
        <strain evidence="1 2">KCTC 39840</strain>
    </source>
</reference>
<dbReference type="Proteomes" id="UP001284601">
    <property type="component" value="Unassembled WGS sequence"/>
</dbReference>
<organism evidence="1 2">
    <name type="scientific">Conexibacter stalactiti</name>
    <dbReference type="NCBI Taxonomy" id="1940611"/>
    <lineage>
        <taxon>Bacteria</taxon>
        <taxon>Bacillati</taxon>
        <taxon>Actinomycetota</taxon>
        <taxon>Thermoleophilia</taxon>
        <taxon>Solirubrobacterales</taxon>
        <taxon>Conexibacteraceae</taxon>
        <taxon>Conexibacter</taxon>
    </lineage>
</organism>
<dbReference type="RefSeq" id="WP_318595289.1">
    <property type="nucleotide sequence ID" value="NZ_JAWSTH010000002.1"/>
</dbReference>
<comment type="caution">
    <text evidence="1">The sequence shown here is derived from an EMBL/GenBank/DDBJ whole genome shotgun (WGS) entry which is preliminary data.</text>
</comment>
<sequence length="59" mass="6640">MRLLRERRRPARARELASAANPALARLATRTLRRNAADGWAAQVESERGAQLTTLLTQR</sequence>
<gene>
    <name evidence="1" type="ORF">R7226_01675</name>
</gene>
<proteinExistence type="predicted"/>
<accession>A0ABU4HI98</accession>